<dbReference type="EMBL" id="LCPK01000002">
    <property type="protein sequence ID" value="KKU98400.1"/>
    <property type="molecule type" value="Genomic_DNA"/>
</dbReference>
<accession>A0A0G1XVQ8</accession>
<reference evidence="1 2" key="1">
    <citation type="journal article" date="2015" name="Nature">
        <title>rRNA introns, odd ribosomes, and small enigmatic genomes across a large radiation of phyla.</title>
        <authorList>
            <person name="Brown C.T."/>
            <person name="Hug L.A."/>
            <person name="Thomas B.C."/>
            <person name="Sharon I."/>
            <person name="Castelle C.J."/>
            <person name="Singh A."/>
            <person name="Wilkins M.J."/>
            <person name="Williams K.H."/>
            <person name="Banfield J.F."/>
        </authorList>
    </citation>
    <scope>NUCLEOTIDE SEQUENCE [LARGE SCALE GENOMIC DNA]</scope>
</reference>
<gene>
    <name evidence="1" type="ORF">UY28_C0002G0005</name>
</gene>
<name>A0A0G1XVQ8_9BACT</name>
<comment type="caution">
    <text evidence="1">The sequence shown here is derived from an EMBL/GenBank/DDBJ whole genome shotgun (WGS) entry which is preliminary data.</text>
</comment>
<evidence type="ECO:0000313" key="2">
    <source>
        <dbReference type="Proteomes" id="UP000034694"/>
    </source>
</evidence>
<evidence type="ECO:0000313" key="1">
    <source>
        <dbReference type="EMBL" id="KKU98400.1"/>
    </source>
</evidence>
<dbReference type="Proteomes" id="UP000034694">
    <property type="component" value="Unassembled WGS sequence"/>
</dbReference>
<dbReference type="AlphaFoldDB" id="A0A0G1XVQ8"/>
<organism evidence="1 2">
    <name type="scientific">Candidatus Amesbacteria bacterium GW2011_GWB1_48_13</name>
    <dbReference type="NCBI Taxonomy" id="1618362"/>
    <lineage>
        <taxon>Bacteria</taxon>
        <taxon>Candidatus Amesiibacteriota</taxon>
    </lineage>
</organism>
<sequence length="177" mass="20214">MWSEVSLHIVNPHLIVISSSKYFCRRLSRCIFGSLPRPPLCLPHFFRIENCLTGRLCPDLRFGHGSKGYAGRVSDQKIYLPLQTPSDTWYLLFRYMRLSNVSEKLQARNYLHSPLGGRRYPQPHFTINASSPFLPTLNLGKNQGIFCKKYPLLVQPYPPISALLSLQCHPLCGTNIP</sequence>
<proteinExistence type="predicted"/>
<protein>
    <submittedName>
        <fullName evidence="1">Uncharacterized protein</fullName>
    </submittedName>
</protein>